<dbReference type="AlphaFoldDB" id="A0A6M3L6E0"/>
<accession>A0A6M3L6E0</accession>
<proteinExistence type="predicted"/>
<dbReference type="EMBL" id="MT142818">
    <property type="protein sequence ID" value="QJA89024.1"/>
    <property type="molecule type" value="Genomic_DNA"/>
</dbReference>
<organism evidence="1">
    <name type="scientific">viral metagenome</name>
    <dbReference type="NCBI Taxonomy" id="1070528"/>
    <lineage>
        <taxon>unclassified sequences</taxon>
        <taxon>metagenomes</taxon>
        <taxon>organismal metagenomes</taxon>
    </lineage>
</organism>
<gene>
    <name evidence="1" type="ORF">MM415B02625_0002</name>
</gene>
<sequence>MKRLNIHTLKSSGYYDKDQILLHACFQILVDFIEKEKPHKITEDQIRRCEDEQEGEILRRQKDDQDEAFDLYDWWVNRRSLRKDPIMKDGISSPPILFEPIEVNGVKYSKMIDNSKNPKYKDWYDVVKESARLEADIVEEDQRNLHKLIDIRSYLWTWRKIV</sequence>
<reference evidence="1" key="1">
    <citation type="submission" date="2020-03" db="EMBL/GenBank/DDBJ databases">
        <title>The deep terrestrial virosphere.</title>
        <authorList>
            <person name="Holmfeldt K."/>
            <person name="Nilsson E."/>
            <person name="Simone D."/>
            <person name="Lopez-Fernandez M."/>
            <person name="Wu X."/>
            <person name="de Brujin I."/>
            <person name="Lundin D."/>
            <person name="Andersson A."/>
            <person name="Bertilsson S."/>
            <person name="Dopson M."/>
        </authorList>
    </citation>
    <scope>NUCLEOTIDE SEQUENCE</scope>
    <source>
        <strain evidence="1">MM415B02625</strain>
    </source>
</reference>
<name>A0A6M3L6E0_9ZZZZ</name>
<evidence type="ECO:0000313" key="1">
    <source>
        <dbReference type="EMBL" id="QJA89024.1"/>
    </source>
</evidence>
<protein>
    <submittedName>
        <fullName evidence="1">Uncharacterized protein</fullName>
    </submittedName>
</protein>